<dbReference type="EMBL" id="CAKASE010000083">
    <property type="protein sequence ID" value="CAG9585887.1"/>
    <property type="molecule type" value="Genomic_DNA"/>
</dbReference>
<feature type="compositionally biased region" description="Basic and acidic residues" evidence="4">
    <location>
        <begin position="230"/>
        <end position="319"/>
    </location>
</feature>
<evidence type="ECO:0000256" key="4">
    <source>
        <dbReference type="SAM" id="MobiDB-lite"/>
    </source>
</evidence>
<evidence type="ECO:0000313" key="7">
    <source>
        <dbReference type="Proteomes" id="UP000789524"/>
    </source>
</evidence>
<keyword evidence="1" id="KW-0479">Metal-binding</keyword>
<dbReference type="InterPro" id="IPR022776">
    <property type="entry name" value="TRM13/UPF0224_CHHC_Znf_dom"/>
</dbReference>
<feature type="compositionally biased region" description="Basic and acidic residues" evidence="4">
    <location>
        <begin position="326"/>
        <end position="413"/>
    </location>
</feature>
<dbReference type="PROSITE" id="PS51800">
    <property type="entry name" value="ZF_CHHC_U11_48K"/>
    <property type="match status" value="1"/>
</dbReference>
<dbReference type="GO" id="GO:0008270">
    <property type="term" value="F:zinc ion binding"/>
    <property type="evidence" value="ECO:0007669"/>
    <property type="project" value="UniProtKB-KW"/>
</dbReference>
<dbReference type="OrthoDB" id="69229at2759"/>
<keyword evidence="7" id="KW-1185">Reference proteome</keyword>
<keyword evidence="3" id="KW-0862">Zinc</keyword>
<comment type="caution">
    <text evidence="6">The sequence shown here is derived from an EMBL/GenBank/DDBJ whole genome shotgun (WGS) entry which is preliminary data.</text>
</comment>
<gene>
    <name evidence="6" type="ORF">DCHRY22_LOCUS16214</name>
</gene>
<feature type="compositionally biased region" description="Basic and acidic residues" evidence="4">
    <location>
        <begin position="419"/>
        <end position="450"/>
    </location>
</feature>
<keyword evidence="2" id="KW-0863">Zinc-finger</keyword>
<protein>
    <submittedName>
        <fullName evidence="6">(African queen) hypothetical protein</fullName>
    </submittedName>
</protein>
<proteinExistence type="predicted"/>
<feature type="region of interest" description="Disordered" evidence="4">
    <location>
        <begin position="229"/>
        <end position="492"/>
    </location>
</feature>
<evidence type="ECO:0000256" key="2">
    <source>
        <dbReference type="ARBA" id="ARBA00022771"/>
    </source>
</evidence>
<reference evidence="6" key="1">
    <citation type="submission" date="2021-09" db="EMBL/GenBank/DDBJ databases">
        <authorList>
            <person name="Martin H S."/>
        </authorList>
    </citation>
    <scope>NUCLEOTIDE SEQUENCE</scope>
</reference>
<evidence type="ECO:0000313" key="6">
    <source>
        <dbReference type="EMBL" id="CAG9585887.1"/>
    </source>
</evidence>
<sequence length="492" mass="58964">MDDNITLRSKQLSDLQEDIKDIDKDITLILQSLQWDRKHLLQSKKMVTCKYNNNHQIPEDTRSKHEEKCLLKSQGYHDEELFLPEPLDPNADTVVKFSADNINAIISYAMNTDPLFKRSSTPVVQCECVPLSLSRLQTTFTADERRALHDAAVSAAPLTLHTHDLDLTGSCGVSAESGVSGESRLQQLAAARDAHRRRAKHRRAVTCYKDELRALIDSQMDLLYEQQNASKDETIVENERNSQSDNGDDYRRNEKDNDDKGSRYRDDHREKRKYENDRECRSRSDRREKRSYDGHDDRRRQYTKDYIKIKQERDVEHDGRRRSREKRTYENDRDHRYKNESREKYNTNYDHKDKSDRRNDKPYVKIKQENDGGSRNSRDGHREKRRHDREYREKYEPREKEKRRYDHTDEYQRYYDGGRNIKREKDGEYDTRREERDGNSDRGRHRDRDDKRRHRHEATGRGRERSGDRSRQTYDREENVRVKEEPAWDGYE</sequence>
<dbReference type="Pfam" id="PF05253">
    <property type="entry name" value="zf-U11-48K"/>
    <property type="match status" value="1"/>
</dbReference>
<evidence type="ECO:0000256" key="1">
    <source>
        <dbReference type="ARBA" id="ARBA00022723"/>
    </source>
</evidence>
<feature type="compositionally biased region" description="Basic and acidic residues" evidence="4">
    <location>
        <begin position="457"/>
        <end position="486"/>
    </location>
</feature>
<evidence type="ECO:0000259" key="5">
    <source>
        <dbReference type="PROSITE" id="PS51800"/>
    </source>
</evidence>
<name>A0A8J2RCL0_9NEOP</name>
<organism evidence="6 7">
    <name type="scientific">Danaus chrysippus</name>
    <name type="common">African queen</name>
    <dbReference type="NCBI Taxonomy" id="151541"/>
    <lineage>
        <taxon>Eukaryota</taxon>
        <taxon>Metazoa</taxon>
        <taxon>Ecdysozoa</taxon>
        <taxon>Arthropoda</taxon>
        <taxon>Hexapoda</taxon>
        <taxon>Insecta</taxon>
        <taxon>Pterygota</taxon>
        <taxon>Neoptera</taxon>
        <taxon>Endopterygota</taxon>
        <taxon>Lepidoptera</taxon>
        <taxon>Glossata</taxon>
        <taxon>Ditrysia</taxon>
        <taxon>Papilionoidea</taxon>
        <taxon>Nymphalidae</taxon>
        <taxon>Danainae</taxon>
        <taxon>Danaini</taxon>
        <taxon>Danaina</taxon>
        <taxon>Danaus</taxon>
        <taxon>Anosia</taxon>
    </lineage>
</organism>
<evidence type="ECO:0000256" key="3">
    <source>
        <dbReference type="ARBA" id="ARBA00022833"/>
    </source>
</evidence>
<accession>A0A8J2RCL0</accession>
<dbReference type="AlphaFoldDB" id="A0A8J2RCL0"/>
<feature type="domain" description="CHHC U11-48K-type" evidence="5">
    <location>
        <begin position="46"/>
        <end position="73"/>
    </location>
</feature>
<dbReference type="Proteomes" id="UP000789524">
    <property type="component" value="Unassembled WGS sequence"/>
</dbReference>